<evidence type="ECO:0000313" key="2">
    <source>
        <dbReference type="EMBL" id="MCG2460294.1"/>
    </source>
</evidence>
<name>A0AAE3EU46_9FLAO</name>
<keyword evidence="3" id="KW-1185">Reference proteome</keyword>
<evidence type="ECO:0000313" key="3">
    <source>
        <dbReference type="Proteomes" id="UP001200642"/>
    </source>
</evidence>
<proteinExistence type="predicted"/>
<protein>
    <submittedName>
        <fullName evidence="2">Uncharacterized protein</fullName>
    </submittedName>
</protein>
<gene>
    <name evidence="2" type="ORF">K8352_06000</name>
</gene>
<accession>A0AAE3EU46</accession>
<reference evidence="2" key="1">
    <citation type="submission" date="2023-02" db="EMBL/GenBank/DDBJ databases">
        <title>Genome of Flavobacteriaceae gen. nov. sp. strain F89.</title>
        <authorList>
            <person name="Wang Y."/>
        </authorList>
    </citation>
    <scope>NUCLEOTIDE SEQUENCE</scope>
    <source>
        <strain evidence="2">F89</strain>
    </source>
</reference>
<comment type="caution">
    <text evidence="2">The sequence shown here is derived from an EMBL/GenBank/DDBJ whole genome shotgun (WGS) entry which is preliminary data.</text>
</comment>
<dbReference type="Proteomes" id="UP001200642">
    <property type="component" value="Unassembled WGS sequence"/>
</dbReference>
<dbReference type="AlphaFoldDB" id="A0AAE3EU46"/>
<keyword evidence="1" id="KW-0175">Coiled coil</keyword>
<organism evidence="2 3">
    <name type="scientific">Cerina litoralis</name>
    <dbReference type="NCBI Taxonomy" id="2874477"/>
    <lineage>
        <taxon>Bacteria</taxon>
        <taxon>Pseudomonadati</taxon>
        <taxon>Bacteroidota</taxon>
        <taxon>Flavobacteriia</taxon>
        <taxon>Flavobacteriales</taxon>
        <taxon>Flavobacteriaceae</taxon>
        <taxon>Cerina</taxon>
    </lineage>
</organism>
<evidence type="ECO:0000256" key="1">
    <source>
        <dbReference type="SAM" id="Coils"/>
    </source>
</evidence>
<sequence>MQLNRRQLSLLITFLTMALVVLSLFNIRLGSKKADDYVIELSLADDDFEKTIEEQVEEMKDMANAEPIKSHMAFNETAKPSFGNPEPLKTLDELMEERETASESDETKDFLSSESGYAASLKELEKKREEKQKLLGEKDAQKTERTNNLAKRRTSVSYSLVDRNSFRLPPPIYTCLEGGMVVVNIEVDALGNVTEAGFNSKSSNTSNGCLVDNAIAYAYKAKFNTSNRSSQKGTITYIFQGKPM</sequence>
<dbReference type="EMBL" id="JAIRBC010000007">
    <property type="protein sequence ID" value="MCG2460294.1"/>
    <property type="molecule type" value="Genomic_DNA"/>
</dbReference>
<feature type="coiled-coil region" evidence="1">
    <location>
        <begin position="117"/>
        <end position="144"/>
    </location>
</feature>
<dbReference type="RefSeq" id="WP_317901437.1">
    <property type="nucleotide sequence ID" value="NZ_JAIRBC010000007.1"/>
</dbReference>